<proteinExistence type="predicted"/>
<gene>
    <name evidence="1" type="ORF">IFM89_013010</name>
</gene>
<dbReference type="AlphaFoldDB" id="A0A835GX80"/>
<dbReference type="PANTHER" id="PTHR33710">
    <property type="entry name" value="BNAC02G09200D PROTEIN"/>
    <property type="match status" value="1"/>
</dbReference>
<organism evidence="1 2">
    <name type="scientific">Coptis chinensis</name>
    <dbReference type="NCBI Taxonomy" id="261450"/>
    <lineage>
        <taxon>Eukaryota</taxon>
        <taxon>Viridiplantae</taxon>
        <taxon>Streptophyta</taxon>
        <taxon>Embryophyta</taxon>
        <taxon>Tracheophyta</taxon>
        <taxon>Spermatophyta</taxon>
        <taxon>Magnoliopsida</taxon>
        <taxon>Ranunculales</taxon>
        <taxon>Ranunculaceae</taxon>
        <taxon>Coptidoideae</taxon>
        <taxon>Coptis</taxon>
    </lineage>
</organism>
<reference evidence="1 2" key="1">
    <citation type="submission" date="2020-10" db="EMBL/GenBank/DDBJ databases">
        <title>The Coptis chinensis genome and diversification of protoberbering-type alkaloids.</title>
        <authorList>
            <person name="Wang B."/>
            <person name="Shu S."/>
            <person name="Song C."/>
            <person name="Liu Y."/>
        </authorList>
    </citation>
    <scope>NUCLEOTIDE SEQUENCE [LARGE SCALE GENOMIC DNA]</scope>
    <source>
        <strain evidence="1">HL-2020</strain>
        <tissue evidence="1">Leaf</tissue>
    </source>
</reference>
<comment type="caution">
    <text evidence="1">The sequence shown here is derived from an EMBL/GenBank/DDBJ whole genome shotgun (WGS) entry which is preliminary data.</text>
</comment>
<keyword evidence="2" id="KW-1185">Reference proteome</keyword>
<evidence type="ECO:0000313" key="1">
    <source>
        <dbReference type="EMBL" id="KAF9588516.1"/>
    </source>
</evidence>
<dbReference type="EMBL" id="JADFTS010000009">
    <property type="protein sequence ID" value="KAF9588516.1"/>
    <property type="molecule type" value="Genomic_DNA"/>
</dbReference>
<dbReference type="Proteomes" id="UP000631114">
    <property type="component" value="Unassembled WGS sequence"/>
</dbReference>
<accession>A0A835GX80</accession>
<evidence type="ECO:0000313" key="2">
    <source>
        <dbReference type="Proteomes" id="UP000631114"/>
    </source>
</evidence>
<dbReference type="PANTHER" id="PTHR33710:SF64">
    <property type="entry name" value="ENDONUCLEASE_EXONUCLEASE_PHOSPHATASE DOMAIN-CONTAINING PROTEIN"/>
    <property type="match status" value="1"/>
</dbReference>
<protein>
    <submittedName>
        <fullName evidence="1">Uncharacterized protein</fullName>
    </submittedName>
</protein>
<dbReference type="Gene3D" id="3.60.10.10">
    <property type="entry name" value="Endonuclease/exonuclease/phosphatase"/>
    <property type="match status" value="1"/>
</dbReference>
<dbReference type="InterPro" id="IPR036691">
    <property type="entry name" value="Endo/exonu/phosph_ase_sf"/>
</dbReference>
<sequence>MGDFNNVLFSHERLGDRAVHPRETLPFANSLNAAGLVDHTASGCFFTWNSGGDSVRKWSKIDRCLVNSGWFSLQLATKVEFLRQGLSDHCPLVLTFLSTSRVTPF</sequence>
<name>A0A835GX80_9MAGN</name>
<dbReference type="SUPFAM" id="SSF56219">
    <property type="entry name" value="DNase I-like"/>
    <property type="match status" value="1"/>
</dbReference>
<dbReference type="OrthoDB" id="913635at2759"/>